<sequence length="107" mass="11708">MQKEMMVPAVKGTKNVLEACSASGVQKLVMVSSIGAVCFTRAGLKTGLVDVGNKVELTSEKPKKLGWKPRKLEETLADSVESYKKAGLVDDEPCRLPHVYRMPDTQE</sequence>
<dbReference type="Gramene" id="BGIOSGA029531-TA">
    <property type="protein sequence ID" value="BGIOSGA029531-PA"/>
    <property type="gene ID" value="BGIOSGA029531"/>
</dbReference>
<dbReference type="STRING" id="39946.B8BD20"/>
<keyword evidence="3" id="KW-1185">Reference proteome</keyword>
<dbReference type="Gene3D" id="3.40.50.720">
    <property type="entry name" value="NAD(P)-binding Rossmann-like Domain"/>
    <property type="match status" value="1"/>
</dbReference>
<proteinExistence type="predicted"/>
<protein>
    <recommendedName>
        <fullName evidence="1">3-beta hydroxysteroid dehydrogenase/isomerase domain-containing protein</fullName>
    </recommendedName>
</protein>
<dbReference type="InterPro" id="IPR002225">
    <property type="entry name" value="3Beta_OHSteriod_DH/Estase"/>
</dbReference>
<gene>
    <name evidence="2" type="ORF">OsI_31866</name>
</gene>
<dbReference type="GO" id="GO:0016616">
    <property type="term" value="F:oxidoreductase activity, acting on the CH-OH group of donors, NAD or NADP as acceptor"/>
    <property type="evidence" value="ECO:0007669"/>
    <property type="project" value="InterPro"/>
</dbReference>
<evidence type="ECO:0000259" key="1">
    <source>
        <dbReference type="Pfam" id="PF01073"/>
    </source>
</evidence>
<dbReference type="GO" id="GO:0006694">
    <property type="term" value="P:steroid biosynthetic process"/>
    <property type="evidence" value="ECO:0007669"/>
    <property type="project" value="InterPro"/>
</dbReference>
<dbReference type="HOGENOM" id="CLU_2214343_0_0_1"/>
<accession>B8BD20</accession>
<feature type="domain" description="3-beta hydroxysteroid dehydrogenase/isomerase" evidence="1">
    <location>
        <begin position="4"/>
        <end position="38"/>
    </location>
</feature>
<reference evidence="2 3" key="1">
    <citation type="journal article" date="2005" name="PLoS Biol.">
        <title>The genomes of Oryza sativa: a history of duplications.</title>
        <authorList>
            <person name="Yu J."/>
            <person name="Wang J."/>
            <person name="Lin W."/>
            <person name="Li S."/>
            <person name="Li H."/>
            <person name="Zhou J."/>
            <person name="Ni P."/>
            <person name="Dong W."/>
            <person name="Hu S."/>
            <person name="Zeng C."/>
            <person name="Zhang J."/>
            <person name="Zhang Y."/>
            <person name="Li R."/>
            <person name="Xu Z."/>
            <person name="Li S."/>
            <person name="Li X."/>
            <person name="Zheng H."/>
            <person name="Cong L."/>
            <person name="Lin L."/>
            <person name="Yin J."/>
            <person name="Geng J."/>
            <person name="Li G."/>
            <person name="Shi J."/>
            <person name="Liu J."/>
            <person name="Lv H."/>
            <person name="Li J."/>
            <person name="Wang J."/>
            <person name="Deng Y."/>
            <person name="Ran L."/>
            <person name="Shi X."/>
            <person name="Wang X."/>
            <person name="Wu Q."/>
            <person name="Li C."/>
            <person name="Ren X."/>
            <person name="Wang J."/>
            <person name="Wang X."/>
            <person name="Li D."/>
            <person name="Liu D."/>
            <person name="Zhang X."/>
            <person name="Ji Z."/>
            <person name="Zhao W."/>
            <person name="Sun Y."/>
            <person name="Zhang Z."/>
            <person name="Bao J."/>
            <person name="Han Y."/>
            <person name="Dong L."/>
            <person name="Ji J."/>
            <person name="Chen P."/>
            <person name="Wu S."/>
            <person name="Liu J."/>
            <person name="Xiao Y."/>
            <person name="Bu D."/>
            <person name="Tan J."/>
            <person name="Yang L."/>
            <person name="Ye C."/>
            <person name="Zhang J."/>
            <person name="Xu J."/>
            <person name="Zhou Y."/>
            <person name="Yu Y."/>
            <person name="Zhang B."/>
            <person name="Zhuang S."/>
            <person name="Wei H."/>
            <person name="Liu B."/>
            <person name="Lei M."/>
            <person name="Yu H."/>
            <person name="Li Y."/>
            <person name="Xu H."/>
            <person name="Wei S."/>
            <person name="He X."/>
            <person name="Fang L."/>
            <person name="Zhang Z."/>
            <person name="Zhang Y."/>
            <person name="Huang X."/>
            <person name="Su Z."/>
            <person name="Tong W."/>
            <person name="Li J."/>
            <person name="Tong Z."/>
            <person name="Li S."/>
            <person name="Ye J."/>
            <person name="Wang L."/>
            <person name="Fang L."/>
            <person name="Lei T."/>
            <person name="Chen C."/>
            <person name="Chen H."/>
            <person name="Xu Z."/>
            <person name="Li H."/>
            <person name="Huang H."/>
            <person name="Zhang F."/>
            <person name="Xu H."/>
            <person name="Li N."/>
            <person name="Zhao C."/>
            <person name="Li S."/>
            <person name="Dong L."/>
            <person name="Huang Y."/>
            <person name="Li L."/>
            <person name="Xi Y."/>
            <person name="Qi Q."/>
            <person name="Li W."/>
            <person name="Zhang B."/>
            <person name="Hu W."/>
            <person name="Zhang Y."/>
            <person name="Tian X."/>
            <person name="Jiao Y."/>
            <person name="Liang X."/>
            <person name="Jin J."/>
            <person name="Gao L."/>
            <person name="Zheng W."/>
            <person name="Hao B."/>
            <person name="Liu S."/>
            <person name="Wang W."/>
            <person name="Yuan L."/>
            <person name="Cao M."/>
            <person name="McDermott J."/>
            <person name="Samudrala R."/>
            <person name="Wang J."/>
            <person name="Wong G.K."/>
            <person name="Yang H."/>
        </authorList>
    </citation>
    <scope>NUCLEOTIDE SEQUENCE [LARGE SCALE GENOMIC DNA]</scope>
    <source>
        <strain evidence="3">cv. 93-11</strain>
    </source>
</reference>
<dbReference type="EMBL" id="CM000134">
    <property type="protein sequence ID" value="EEC84801.1"/>
    <property type="molecule type" value="Genomic_DNA"/>
</dbReference>
<dbReference type="Proteomes" id="UP000007015">
    <property type="component" value="Chromosome 9"/>
</dbReference>
<dbReference type="Pfam" id="PF01073">
    <property type="entry name" value="3Beta_HSD"/>
    <property type="match status" value="1"/>
</dbReference>
<dbReference type="AlphaFoldDB" id="B8BD20"/>
<dbReference type="SUPFAM" id="SSF51735">
    <property type="entry name" value="NAD(P)-binding Rossmann-fold domains"/>
    <property type="match status" value="1"/>
</dbReference>
<dbReference type="InterPro" id="IPR036291">
    <property type="entry name" value="NAD(P)-bd_dom_sf"/>
</dbReference>
<name>B8BD20_ORYSI</name>
<evidence type="ECO:0000313" key="3">
    <source>
        <dbReference type="Proteomes" id="UP000007015"/>
    </source>
</evidence>
<evidence type="ECO:0000313" key="2">
    <source>
        <dbReference type="EMBL" id="EEC84801.1"/>
    </source>
</evidence>
<organism evidence="2 3">
    <name type="scientific">Oryza sativa subsp. indica</name>
    <name type="common">Rice</name>
    <dbReference type="NCBI Taxonomy" id="39946"/>
    <lineage>
        <taxon>Eukaryota</taxon>
        <taxon>Viridiplantae</taxon>
        <taxon>Streptophyta</taxon>
        <taxon>Embryophyta</taxon>
        <taxon>Tracheophyta</taxon>
        <taxon>Spermatophyta</taxon>
        <taxon>Magnoliopsida</taxon>
        <taxon>Liliopsida</taxon>
        <taxon>Poales</taxon>
        <taxon>Poaceae</taxon>
        <taxon>BOP clade</taxon>
        <taxon>Oryzoideae</taxon>
        <taxon>Oryzeae</taxon>
        <taxon>Oryzinae</taxon>
        <taxon>Oryza</taxon>
        <taxon>Oryza sativa</taxon>
    </lineage>
</organism>